<dbReference type="EMBL" id="CM000882">
    <property type="protein sequence ID" value="KQJ93360.1"/>
    <property type="molecule type" value="Genomic_DNA"/>
</dbReference>
<gene>
    <name evidence="2" type="ORF">BRADI_3g04071v3</name>
</gene>
<evidence type="ECO:0000256" key="1">
    <source>
        <dbReference type="SAM" id="MobiDB-lite"/>
    </source>
</evidence>
<dbReference type="FunCoup" id="A0A0Q3J4Z2">
    <property type="interactions" value="250"/>
</dbReference>
<feature type="compositionally biased region" description="Low complexity" evidence="1">
    <location>
        <begin position="26"/>
        <end position="51"/>
    </location>
</feature>
<dbReference type="InParanoid" id="A0A0Q3J4Z2"/>
<reference evidence="2 3" key="1">
    <citation type="journal article" date="2010" name="Nature">
        <title>Genome sequencing and analysis of the model grass Brachypodium distachyon.</title>
        <authorList>
            <consortium name="International Brachypodium Initiative"/>
        </authorList>
    </citation>
    <scope>NUCLEOTIDE SEQUENCE [LARGE SCALE GENOMIC DNA]</scope>
    <source>
        <strain evidence="2 3">Bd21</strain>
    </source>
</reference>
<dbReference type="Gramene" id="KQJ93360">
    <property type="protein sequence ID" value="KQJ93360"/>
    <property type="gene ID" value="BRADI_3g04071v3"/>
</dbReference>
<evidence type="ECO:0000313" key="2">
    <source>
        <dbReference type="EMBL" id="KQJ93360.1"/>
    </source>
</evidence>
<proteinExistence type="predicted"/>
<feature type="compositionally biased region" description="Basic and acidic residues" evidence="1">
    <location>
        <begin position="106"/>
        <end position="130"/>
    </location>
</feature>
<organism evidence="2">
    <name type="scientific">Brachypodium distachyon</name>
    <name type="common">Purple false brome</name>
    <name type="synonym">Trachynia distachya</name>
    <dbReference type="NCBI Taxonomy" id="15368"/>
    <lineage>
        <taxon>Eukaryota</taxon>
        <taxon>Viridiplantae</taxon>
        <taxon>Streptophyta</taxon>
        <taxon>Embryophyta</taxon>
        <taxon>Tracheophyta</taxon>
        <taxon>Spermatophyta</taxon>
        <taxon>Magnoliopsida</taxon>
        <taxon>Liliopsida</taxon>
        <taxon>Poales</taxon>
        <taxon>Poaceae</taxon>
        <taxon>BOP clade</taxon>
        <taxon>Pooideae</taxon>
        <taxon>Stipodae</taxon>
        <taxon>Brachypodieae</taxon>
        <taxon>Brachypodium</taxon>
    </lineage>
</organism>
<dbReference type="Proteomes" id="UP000008810">
    <property type="component" value="Chromosome 3"/>
</dbReference>
<feature type="compositionally biased region" description="Basic and acidic residues" evidence="1">
    <location>
        <begin position="75"/>
        <end position="91"/>
    </location>
</feature>
<protein>
    <submittedName>
        <fullName evidence="2 3">Uncharacterized protein</fullName>
    </submittedName>
</protein>
<reference evidence="3" key="3">
    <citation type="submission" date="2018-08" db="UniProtKB">
        <authorList>
            <consortium name="EnsemblPlants"/>
        </authorList>
    </citation>
    <scope>IDENTIFICATION</scope>
    <source>
        <strain evidence="3">cv. Bd21</strain>
    </source>
</reference>
<reference evidence="2" key="2">
    <citation type="submission" date="2017-06" db="EMBL/GenBank/DDBJ databases">
        <title>WGS assembly of Brachypodium distachyon.</title>
        <authorList>
            <consortium name="The International Brachypodium Initiative"/>
            <person name="Lucas S."/>
            <person name="Harmon-Smith M."/>
            <person name="Lail K."/>
            <person name="Tice H."/>
            <person name="Grimwood J."/>
            <person name="Bruce D."/>
            <person name="Barry K."/>
            <person name="Shu S."/>
            <person name="Lindquist E."/>
            <person name="Wang M."/>
            <person name="Pitluck S."/>
            <person name="Vogel J.P."/>
            <person name="Garvin D.F."/>
            <person name="Mockler T.C."/>
            <person name="Schmutz J."/>
            <person name="Rokhsar D."/>
            <person name="Bevan M.W."/>
        </authorList>
    </citation>
    <scope>NUCLEOTIDE SEQUENCE</scope>
    <source>
        <strain evidence="2">Bd21</strain>
    </source>
</reference>
<dbReference type="AlphaFoldDB" id="A0A0Q3J4Z2"/>
<evidence type="ECO:0000313" key="4">
    <source>
        <dbReference type="Proteomes" id="UP000008810"/>
    </source>
</evidence>
<feature type="region of interest" description="Disordered" evidence="1">
    <location>
        <begin position="24"/>
        <end position="152"/>
    </location>
</feature>
<name>A0A0Q3J4Z2_BRADI</name>
<accession>A0A0Q3J4Z2</accession>
<keyword evidence="4" id="KW-1185">Reference proteome</keyword>
<sequence>MSDRCLDASCLKVSHVVLAHRRLAQGSGRRASSPAAARAGGAGRLRAVGARGSRGGCAGRRWRAEGQRRRGQRGANRERWPASEKTADGTERGGGGGQTPRRARHGVRDGERREARGVARAEAHRNDGKTRRTATSVKNFGEKLNPNRCEIG</sequence>
<evidence type="ECO:0000313" key="3">
    <source>
        <dbReference type="EnsemblPlants" id="KQJ93360"/>
    </source>
</evidence>
<dbReference type="EnsemblPlants" id="KQJ93360">
    <property type="protein sequence ID" value="KQJ93360"/>
    <property type="gene ID" value="BRADI_3g04071v3"/>
</dbReference>